<dbReference type="Proteomes" id="UP000282741">
    <property type="component" value="Chromosome"/>
</dbReference>
<organism evidence="1 2">
    <name type="scientific">Bordetella hinzii</name>
    <dbReference type="NCBI Taxonomy" id="103855"/>
    <lineage>
        <taxon>Bacteria</taxon>
        <taxon>Pseudomonadati</taxon>
        <taxon>Pseudomonadota</taxon>
        <taxon>Betaproteobacteria</taxon>
        <taxon>Burkholderiales</taxon>
        <taxon>Alcaligenaceae</taxon>
        <taxon>Bordetella</taxon>
    </lineage>
</organism>
<evidence type="ECO:0000313" key="2">
    <source>
        <dbReference type="Proteomes" id="UP000282741"/>
    </source>
</evidence>
<gene>
    <name evidence="1" type="ORF">CS347_21625</name>
</gene>
<reference evidence="2" key="1">
    <citation type="submission" date="2017-10" db="EMBL/GenBank/DDBJ databases">
        <title>Whole genome sequencing of various Bordetella species.</title>
        <authorList>
            <person name="Weigand M.R."/>
            <person name="Loparev V."/>
            <person name="Peng Y."/>
            <person name="Bowden K.E."/>
            <person name="Tondella M.L."/>
            <person name="Williams M.M."/>
        </authorList>
    </citation>
    <scope>NUCLEOTIDE SEQUENCE [LARGE SCALE GENOMIC DNA]</scope>
    <source>
        <strain evidence="2">H720</strain>
    </source>
</reference>
<proteinExistence type="predicted"/>
<evidence type="ECO:0000313" key="1">
    <source>
        <dbReference type="EMBL" id="AZW19171.1"/>
    </source>
</evidence>
<dbReference type="RefSeq" id="WP_048940010.1">
    <property type="nucleotide sequence ID" value="NZ_CP012077.1"/>
</dbReference>
<sequence>MSLDVTMRDGRIAISVLPDYRRIPTGAGYVMREPLEPSDKDYLRAINRAIAERGYACGRHADDYLEAVFDAFADEGIDLAALALGHNRGDLRQRIERRLIDLAKDAA</sequence>
<name>A0AAN1RZU1_9BORD</name>
<protein>
    <submittedName>
        <fullName evidence="1">Uncharacterized protein</fullName>
    </submittedName>
</protein>
<accession>A0AAN1RZU1</accession>
<dbReference type="AlphaFoldDB" id="A0AAN1RZU1"/>
<dbReference type="EMBL" id="CP024172">
    <property type="protein sequence ID" value="AZW19171.1"/>
    <property type="molecule type" value="Genomic_DNA"/>
</dbReference>